<dbReference type="AlphaFoldDB" id="A0A6M4H8G8"/>
<keyword evidence="1" id="KW-0472">Membrane</keyword>
<evidence type="ECO:0000256" key="1">
    <source>
        <dbReference type="SAM" id="Phobius"/>
    </source>
</evidence>
<gene>
    <name evidence="2" type="ORF">DSM104440_02732</name>
</gene>
<dbReference type="KEGG" id="upl:DSM104440_02732"/>
<reference evidence="2 3" key="1">
    <citation type="submission" date="2020-04" db="EMBL/GenBank/DDBJ databases">
        <title>Usitatibacter rugosus gen. nov., sp. nov. and Usitatibacter palustris sp. nov., novel members of Usitatibacteraceae fam. nov. within the order Nitrosomonadales isolated from soil.</title>
        <authorList>
            <person name="Huber K.J."/>
            <person name="Neumann-Schaal M."/>
            <person name="Geppert A."/>
            <person name="Luckner M."/>
            <person name="Wanner G."/>
            <person name="Overmann J."/>
        </authorList>
    </citation>
    <scope>NUCLEOTIDE SEQUENCE [LARGE SCALE GENOMIC DNA]</scope>
    <source>
        <strain evidence="2 3">Swamp67</strain>
    </source>
</reference>
<evidence type="ECO:0000313" key="2">
    <source>
        <dbReference type="EMBL" id="QJR15906.1"/>
    </source>
</evidence>
<proteinExistence type="predicted"/>
<feature type="transmembrane region" description="Helical" evidence="1">
    <location>
        <begin position="145"/>
        <end position="165"/>
    </location>
</feature>
<dbReference type="Proteomes" id="UP000503096">
    <property type="component" value="Chromosome"/>
</dbReference>
<accession>A0A6M4H8G8</accession>
<protein>
    <submittedName>
        <fullName evidence="2">Uncharacterized protein</fullName>
    </submittedName>
</protein>
<dbReference type="EMBL" id="CP053073">
    <property type="protein sequence ID" value="QJR15906.1"/>
    <property type="molecule type" value="Genomic_DNA"/>
</dbReference>
<dbReference type="RefSeq" id="WP_171163596.1">
    <property type="nucleotide sequence ID" value="NZ_CP053073.1"/>
</dbReference>
<keyword evidence="3" id="KW-1185">Reference proteome</keyword>
<organism evidence="2 3">
    <name type="scientific">Usitatibacter palustris</name>
    <dbReference type="NCBI Taxonomy" id="2732487"/>
    <lineage>
        <taxon>Bacteria</taxon>
        <taxon>Pseudomonadati</taxon>
        <taxon>Pseudomonadota</taxon>
        <taxon>Betaproteobacteria</taxon>
        <taxon>Nitrosomonadales</taxon>
        <taxon>Usitatibacteraceae</taxon>
        <taxon>Usitatibacter</taxon>
    </lineage>
</organism>
<keyword evidence="1" id="KW-0812">Transmembrane</keyword>
<sequence length="436" mass="49192">MAKRQAVLLIHGVGEQRPMDTLRGFAEAVWSTYADIHNKYAGTSLWSKPDSVSRSFELRRLTTPQNTAGVETHFYEFYWAHLMKGTKYGHVWAWARSLLLRWPTSVPKHLFWVYIFIWLLILAGGALMAYFGWCMTEDKSGVPTWVAFGASLATPIAAFFVLKVIGDAARYLHIAPENIQSRHEIRQMGVDLLKELHDPSRRYDRIIVVGHSLGSVIGYDILTHAWIKFHERHAQGANAMAALDQLEELSRDPRADPDKIPAAQRAYFEEMKANGNLWRVTDFITLGSPLAHAEILLAKDGPDLRQKQADREFPRCPPELEDVRRGNEMVRRVGYESIQGNNESLRIPHHAAVFGPTRWTNLYMPESFMLWGDLIGGPVRPVMGPGVRDIAVSTSVRGGFLAHTEYWTLPGDGTLPESVTELRKALDLTDGPVKAE</sequence>
<feature type="transmembrane region" description="Helical" evidence="1">
    <location>
        <begin position="111"/>
        <end position="133"/>
    </location>
</feature>
<name>A0A6M4H8G8_9PROT</name>
<dbReference type="InParanoid" id="A0A6M4H8G8"/>
<keyword evidence="1" id="KW-1133">Transmembrane helix</keyword>
<evidence type="ECO:0000313" key="3">
    <source>
        <dbReference type="Proteomes" id="UP000503096"/>
    </source>
</evidence>